<gene>
    <name evidence="2" type="ORF">GYA93_19195</name>
</gene>
<name>A0A7K3LTW3_9ACTN</name>
<dbReference type="EMBL" id="JAADZU010000079">
    <property type="protein sequence ID" value="NDK91683.1"/>
    <property type="molecule type" value="Genomic_DNA"/>
</dbReference>
<dbReference type="AlphaFoldDB" id="A0A7K3LTW3"/>
<evidence type="ECO:0000313" key="3">
    <source>
        <dbReference type="Proteomes" id="UP000466307"/>
    </source>
</evidence>
<evidence type="ECO:0000313" key="2">
    <source>
        <dbReference type="EMBL" id="NDK91683.1"/>
    </source>
</evidence>
<keyword evidence="3" id="KW-1185">Reference proteome</keyword>
<protein>
    <submittedName>
        <fullName evidence="2">Uncharacterized protein</fullName>
    </submittedName>
</protein>
<keyword evidence="1" id="KW-0472">Membrane</keyword>
<dbReference type="RefSeq" id="WP_020790245.1">
    <property type="nucleotide sequence ID" value="NZ_JAADZU010000079.1"/>
</dbReference>
<feature type="transmembrane region" description="Helical" evidence="1">
    <location>
        <begin position="12"/>
        <end position="34"/>
    </location>
</feature>
<keyword evidence="1" id="KW-0812">Transmembrane</keyword>
<evidence type="ECO:0000256" key="1">
    <source>
        <dbReference type="SAM" id="Phobius"/>
    </source>
</evidence>
<proteinExistence type="predicted"/>
<comment type="caution">
    <text evidence="2">The sequence shown here is derived from an EMBL/GenBank/DDBJ whole genome shotgun (WGS) entry which is preliminary data.</text>
</comment>
<reference evidence="2 3" key="1">
    <citation type="submission" date="2020-01" db="EMBL/GenBank/DDBJ databases">
        <title>Investigation of new actinobacteria for the biodesulphurisation of diesel fuel.</title>
        <authorList>
            <person name="Athi Narayanan S.M."/>
        </authorList>
    </citation>
    <scope>NUCLEOTIDE SEQUENCE [LARGE SCALE GENOMIC DNA]</scope>
    <source>
        <strain evidence="2 3">213E</strain>
    </source>
</reference>
<sequence length="94" mass="9984">MHTLEAIGKVLIVGLLFGAGLPAIFAVGLRLQAAGSGDANADGTVTAPNPALKFAAYVLYALVLAAIVFGILWITRQTILYYTDVKIFPSWAYK</sequence>
<organism evidence="2 3">
    <name type="scientific">Gordonia desulfuricans</name>
    <dbReference type="NCBI Taxonomy" id="89051"/>
    <lineage>
        <taxon>Bacteria</taxon>
        <taxon>Bacillati</taxon>
        <taxon>Actinomycetota</taxon>
        <taxon>Actinomycetes</taxon>
        <taxon>Mycobacteriales</taxon>
        <taxon>Gordoniaceae</taxon>
        <taxon>Gordonia</taxon>
    </lineage>
</organism>
<feature type="transmembrane region" description="Helical" evidence="1">
    <location>
        <begin position="54"/>
        <end position="74"/>
    </location>
</feature>
<dbReference type="Proteomes" id="UP000466307">
    <property type="component" value="Unassembled WGS sequence"/>
</dbReference>
<keyword evidence="1" id="KW-1133">Transmembrane helix</keyword>
<accession>A0A7K3LTW3</accession>